<dbReference type="SUPFAM" id="SSF110857">
    <property type="entry name" value="Gamma-glutamyl cyclotransferase-like"/>
    <property type="match status" value="1"/>
</dbReference>
<dbReference type="InterPro" id="IPR036568">
    <property type="entry name" value="GGCT-like_sf"/>
</dbReference>
<feature type="domain" description="Gamma-glutamylcyclotransferase AIG2-like" evidence="3">
    <location>
        <begin position="23"/>
        <end position="118"/>
    </location>
</feature>
<dbReference type="Proteomes" id="UP001159405">
    <property type="component" value="Unassembled WGS sequence"/>
</dbReference>
<dbReference type="InterPro" id="IPR009288">
    <property type="entry name" value="AIG2-like_dom"/>
</dbReference>
<proteinExistence type="predicted"/>
<evidence type="ECO:0000313" key="4">
    <source>
        <dbReference type="EMBL" id="CAH3156399.1"/>
    </source>
</evidence>
<dbReference type="PANTHER" id="PTHR12935">
    <property type="entry name" value="GAMMA-GLUTAMYLCYCLOTRANSFERASE"/>
    <property type="match status" value="1"/>
</dbReference>
<organism evidence="4 5">
    <name type="scientific">Porites lobata</name>
    <dbReference type="NCBI Taxonomy" id="104759"/>
    <lineage>
        <taxon>Eukaryota</taxon>
        <taxon>Metazoa</taxon>
        <taxon>Cnidaria</taxon>
        <taxon>Anthozoa</taxon>
        <taxon>Hexacorallia</taxon>
        <taxon>Scleractinia</taxon>
        <taxon>Fungiina</taxon>
        <taxon>Poritidae</taxon>
        <taxon>Porites</taxon>
    </lineage>
</organism>
<reference evidence="4 5" key="1">
    <citation type="submission" date="2022-05" db="EMBL/GenBank/DDBJ databases">
        <authorList>
            <consortium name="Genoscope - CEA"/>
            <person name="William W."/>
        </authorList>
    </citation>
    <scope>NUCLEOTIDE SEQUENCE [LARGE SCALE GENOMIC DNA]</scope>
</reference>
<accession>A0ABN8Q4B0</accession>
<dbReference type="Gene3D" id="3.10.490.10">
    <property type="entry name" value="Gamma-glutamyl cyclotransferase-like"/>
    <property type="match status" value="1"/>
</dbReference>
<dbReference type="EMBL" id="CALNXK010000104">
    <property type="protein sequence ID" value="CAH3156399.1"/>
    <property type="molecule type" value="Genomic_DNA"/>
</dbReference>
<sequence>MEEKELYFAFASNLSERKMKERGAKFTSRESAVLRGYRFVFNTNWKDDGFGYANITPDEGSAVHGALYICQKGSMCKMDHEHIHEGNRFHRVIVKVEKRNGEVVDAIAYKANKECVKGGLKPSQIYLNEILEGEDLLPKEYAAYLRNLNG</sequence>
<dbReference type="CDD" id="cd06661">
    <property type="entry name" value="GGCT_like"/>
    <property type="match status" value="1"/>
</dbReference>
<dbReference type="Pfam" id="PF06094">
    <property type="entry name" value="GGACT"/>
    <property type="match status" value="1"/>
</dbReference>
<keyword evidence="2" id="KW-0456">Lyase</keyword>
<keyword evidence="5" id="KW-1185">Reference proteome</keyword>
<comment type="caution">
    <text evidence="4">The sequence shown here is derived from an EMBL/GenBank/DDBJ whole genome shotgun (WGS) entry which is preliminary data.</text>
</comment>
<protein>
    <recommendedName>
        <fullName evidence="1">gamma-glutamylcyclotransferase</fullName>
        <ecNumber evidence="1">4.3.2.9</ecNumber>
    </recommendedName>
</protein>
<evidence type="ECO:0000256" key="1">
    <source>
        <dbReference type="ARBA" id="ARBA00012346"/>
    </source>
</evidence>
<evidence type="ECO:0000313" key="5">
    <source>
        <dbReference type="Proteomes" id="UP001159405"/>
    </source>
</evidence>
<dbReference type="InterPro" id="IPR013024">
    <property type="entry name" value="GGCT-like"/>
</dbReference>
<evidence type="ECO:0000256" key="2">
    <source>
        <dbReference type="ARBA" id="ARBA00023239"/>
    </source>
</evidence>
<gene>
    <name evidence="4" type="ORF">PLOB_00001803</name>
</gene>
<dbReference type="EC" id="4.3.2.9" evidence="1"/>
<evidence type="ECO:0000259" key="3">
    <source>
        <dbReference type="Pfam" id="PF06094"/>
    </source>
</evidence>
<name>A0ABN8Q4B0_9CNID</name>
<dbReference type="PANTHER" id="PTHR12935:SF0">
    <property type="entry name" value="GAMMA-GLUTAMYLCYCLOTRANSFERASE"/>
    <property type="match status" value="1"/>
</dbReference>
<dbReference type="InterPro" id="IPR017939">
    <property type="entry name" value="G-Glutamylcylcotransferase"/>
</dbReference>